<dbReference type="Proteomes" id="UP001276659">
    <property type="component" value="Unassembled WGS sequence"/>
</dbReference>
<name>A0AAD9Z4R3_9LECA</name>
<dbReference type="EMBL" id="JASNWA010000008">
    <property type="protein sequence ID" value="KAK3171469.1"/>
    <property type="molecule type" value="Genomic_DNA"/>
</dbReference>
<comment type="caution">
    <text evidence="1">The sequence shown here is derived from an EMBL/GenBank/DDBJ whole genome shotgun (WGS) entry which is preliminary data.</text>
</comment>
<proteinExistence type="predicted"/>
<keyword evidence="2" id="KW-1185">Reference proteome</keyword>
<gene>
    <name evidence="1" type="ORF">OEA41_003553</name>
</gene>
<evidence type="ECO:0000313" key="2">
    <source>
        <dbReference type="Proteomes" id="UP001276659"/>
    </source>
</evidence>
<dbReference type="AlphaFoldDB" id="A0AAD9Z4R3"/>
<evidence type="ECO:0000313" key="1">
    <source>
        <dbReference type="EMBL" id="KAK3171469.1"/>
    </source>
</evidence>
<protein>
    <submittedName>
        <fullName evidence="1">Uncharacterized protein</fullName>
    </submittedName>
</protein>
<sequence length="212" mass="24123">MARSATTAFTTQLKFTLLPRELRDRIYGLVVGSSSPIRVCYNSSDDYLYLRLVCGRRSISWKARWDYWDTKNFLEAVAGSQLASEVYQEFFRINSFECRDLQGIPLLLELDTLCMLGLPDWESEYQFAGGFDKGSWLHKLFIMMDCDESRADIPGQMRFLLSCPRLQHVDIVISGDYVRDGVNAVDQIIEATAEVCKGNIDSKCRLGDAGEL</sequence>
<reference evidence="1" key="1">
    <citation type="submission" date="2022-11" db="EMBL/GenBank/DDBJ databases">
        <title>Chromosomal genome sequence assembly and mating type (MAT) locus characterization of the leprose asexual lichenized fungus Lepraria neglecta (Nyl.) Erichsen.</title>
        <authorList>
            <person name="Allen J.L."/>
            <person name="Pfeffer B."/>
        </authorList>
    </citation>
    <scope>NUCLEOTIDE SEQUENCE</scope>
    <source>
        <strain evidence="1">Allen 5258</strain>
    </source>
</reference>
<accession>A0AAD9Z4R3</accession>
<organism evidence="1 2">
    <name type="scientific">Lepraria neglecta</name>
    <dbReference type="NCBI Taxonomy" id="209136"/>
    <lineage>
        <taxon>Eukaryota</taxon>
        <taxon>Fungi</taxon>
        <taxon>Dikarya</taxon>
        <taxon>Ascomycota</taxon>
        <taxon>Pezizomycotina</taxon>
        <taxon>Lecanoromycetes</taxon>
        <taxon>OSLEUM clade</taxon>
        <taxon>Lecanoromycetidae</taxon>
        <taxon>Lecanorales</taxon>
        <taxon>Lecanorineae</taxon>
        <taxon>Stereocaulaceae</taxon>
        <taxon>Lepraria</taxon>
    </lineage>
</organism>